<protein>
    <submittedName>
        <fullName evidence="2">Uncharacterized protein</fullName>
    </submittedName>
</protein>
<gene>
    <name evidence="2" type="ORF">P7K49_037588</name>
</gene>
<evidence type="ECO:0000256" key="1">
    <source>
        <dbReference type="SAM" id="MobiDB-lite"/>
    </source>
</evidence>
<evidence type="ECO:0000313" key="2">
    <source>
        <dbReference type="EMBL" id="KAK2084555.1"/>
    </source>
</evidence>
<name>A0ABQ9TIZ5_SAGOE</name>
<comment type="caution">
    <text evidence="2">The sequence shown here is derived from an EMBL/GenBank/DDBJ whole genome shotgun (WGS) entry which is preliminary data.</text>
</comment>
<keyword evidence="3" id="KW-1185">Reference proteome</keyword>
<organism evidence="2 3">
    <name type="scientific">Saguinus oedipus</name>
    <name type="common">Cotton-top tamarin</name>
    <name type="synonym">Oedipomidas oedipus</name>
    <dbReference type="NCBI Taxonomy" id="9490"/>
    <lineage>
        <taxon>Eukaryota</taxon>
        <taxon>Metazoa</taxon>
        <taxon>Chordata</taxon>
        <taxon>Craniata</taxon>
        <taxon>Vertebrata</taxon>
        <taxon>Euteleostomi</taxon>
        <taxon>Mammalia</taxon>
        <taxon>Eutheria</taxon>
        <taxon>Euarchontoglires</taxon>
        <taxon>Primates</taxon>
        <taxon>Haplorrhini</taxon>
        <taxon>Platyrrhini</taxon>
        <taxon>Cebidae</taxon>
        <taxon>Callitrichinae</taxon>
        <taxon>Saguinus</taxon>
    </lineage>
</organism>
<reference evidence="2 3" key="1">
    <citation type="submission" date="2023-05" db="EMBL/GenBank/DDBJ databases">
        <title>B98-5 Cell Line De Novo Hybrid Assembly: An Optical Mapping Approach.</title>
        <authorList>
            <person name="Kananen K."/>
            <person name="Auerbach J.A."/>
            <person name="Kautto E."/>
            <person name="Blachly J.S."/>
        </authorList>
    </citation>
    <scope>NUCLEOTIDE SEQUENCE [LARGE SCALE GENOMIC DNA]</scope>
    <source>
        <strain evidence="2">B95-8</strain>
        <tissue evidence="2">Cell line</tissue>
    </source>
</reference>
<dbReference type="Proteomes" id="UP001266305">
    <property type="component" value="Unassembled WGS sequence"/>
</dbReference>
<dbReference type="EMBL" id="JASSZA010000022">
    <property type="protein sequence ID" value="KAK2084555.1"/>
    <property type="molecule type" value="Genomic_DNA"/>
</dbReference>
<evidence type="ECO:0000313" key="3">
    <source>
        <dbReference type="Proteomes" id="UP001266305"/>
    </source>
</evidence>
<proteinExistence type="predicted"/>
<sequence>MHLTPRTSGTCPPPIHCWRPSHHCSLDVAWEQQVAGHPRLCPCLQLLILGTRALKSGGPPCQQSHQCDCRVPSAGAQDPERCQRGADPQARWAVHSATLMPPKRSSTIPNQYQSCNCKLRIPHGQQWGRVGEGATPDFPCISRSVTPARQTRGQSLSVEARPSTKPFQCRGVPMPDPVSL</sequence>
<accession>A0ABQ9TIZ5</accession>
<feature type="region of interest" description="Disordered" evidence="1">
    <location>
        <begin position="149"/>
        <end position="180"/>
    </location>
</feature>